<evidence type="ECO:0000313" key="3">
    <source>
        <dbReference type="EMBL" id="ELY25533.1"/>
    </source>
</evidence>
<gene>
    <name evidence="2" type="ordered locus">Hbor_30590</name>
    <name evidence="3" type="ORF">C499_13650</name>
</gene>
<organism evidence="2 4">
    <name type="scientific">Halogeometricum borinquense (strain ATCC 700274 / DSM 11551 / JCM 10706 / KCTC 4070 / PR3)</name>
    <dbReference type="NCBI Taxonomy" id="469382"/>
    <lineage>
        <taxon>Archaea</taxon>
        <taxon>Methanobacteriati</taxon>
        <taxon>Methanobacteriota</taxon>
        <taxon>Stenosarchaea group</taxon>
        <taxon>Halobacteria</taxon>
        <taxon>Halobacteriales</taxon>
        <taxon>Haloferacaceae</taxon>
        <taxon>Halogeometricum</taxon>
    </lineage>
</organism>
<keyword evidence="1" id="KW-0812">Transmembrane</keyword>
<proteinExistence type="predicted"/>
<dbReference type="AlphaFoldDB" id="E4NU76"/>
<dbReference type="KEGG" id="hbo:Hbor_30590"/>
<dbReference type="HOGENOM" id="CLU_3263664_0_0_2"/>
<name>E4NU76_HALBP</name>
<keyword evidence="1" id="KW-1133">Transmembrane helix</keyword>
<dbReference type="GeneID" id="79382658"/>
<accession>E4NU76</accession>
<reference evidence="2" key="2">
    <citation type="submission" date="2009-08" db="EMBL/GenBank/DDBJ databases">
        <title>The complete plasmid1 of Halogeometricum borinquense DSM 11551.</title>
        <authorList>
            <consortium name="US DOE Joint Genome Institute (JGI-PGF)"/>
            <person name="Lucas S."/>
            <person name="Copeland A."/>
            <person name="Lapidus A."/>
            <person name="Glavina del Rio T."/>
            <person name="Dalin E."/>
            <person name="Tice H."/>
            <person name="Bruce D."/>
            <person name="Goodwin L."/>
            <person name="Pitluck S."/>
            <person name="Kyrpides N."/>
            <person name="Mavromatis K."/>
            <person name="Mikhailova N."/>
            <person name="Anderson I."/>
            <person name="Brettin T."/>
            <person name="Detter J.C."/>
            <person name="Han C."/>
            <person name="Larimer F."/>
            <person name="Land M."/>
            <person name="Hauser L."/>
            <person name="Markowitz V."/>
            <person name="Cheng J.-F."/>
            <person name="Hugenholtz P."/>
            <person name="Woyke T."/>
            <person name="Wu D."/>
            <person name="Tindal B."/>
            <person name="Klenk H.-P."/>
            <person name="Eisen J.A."/>
        </authorList>
    </citation>
    <scope>NUCLEOTIDE SEQUENCE</scope>
    <source>
        <strain evidence="2">PR 3</strain>
        <plasmid evidence="2">pHBOR01</plasmid>
    </source>
</reference>
<evidence type="ECO:0000256" key="1">
    <source>
        <dbReference type="SAM" id="Phobius"/>
    </source>
</evidence>
<keyword evidence="4" id="KW-1185">Reference proteome</keyword>
<protein>
    <submittedName>
        <fullName evidence="2">Uncharacterized protein</fullName>
    </submittedName>
</protein>
<dbReference type="Proteomes" id="UP000006663">
    <property type="component" value="Plasmid pHBOR01"/>
</dbReference>
<dbReference type="RefSeq" id="WP_006056035.1">
    <property type="nucleotide sequence ID" value="NC_014735.1"/>
</dbReference>
<dbReference type="EMBL" id="CP001691">
    <property type="protein sequence ID" value="ADQ68596.1"/>
    <property type="molecule type" value="Genomic_DNA"/>
</dbReference>
<sequence>MAAIGPTMFSILLWGSVLGVFLVFVFEVYTLAGGTSRLVRN</sequence>
<dbReference type="EMBL" id="AOHT01000044">
    <property type="protein sequence ID" value="ELY25533.1"/>
    <property type="molecule type" value="Genomic_DNA"/>
</dbReference>
<keyword evidence="2" id="KW-0614">Plasmid</keyword>
<evidence type="ECO:0000313" key="2">
    <source>
        <dbReference type="EMBL" id="ADQ68596.1"/>
    </source>
</evidence>
<feature type="transmembrane region" description="Helical" evidence="1">
    <location>
        <begin position="12"/>
        <end position="32"/>
    </location>
</feature>
<geneLocation type="plasmid" evidence="2 4">
    <name>pHBOR01</name>
</geneLocation>
<evidence type="ECO:0000313" key="5">
    <source>
        <dbReference type="Proteomes" id="UP000011585"/>
    </source>
</evidence>
<evidence type="ECO:0000313" key="4">
    <source>
        <dbReference type="Proteomes" id="UP000006663"/>
    </source>
</evidence>
<reference evidence="4" key="1">
    <citation type="journal article" date="2009" name="Stand. Genomic Sci.">
        <title>Complete genome sequence of Halogeometricum borinquense type strain (PR3).</title>
        <authorList>
            <person name="Malfatti S."/>
            <person name="Tindall B.J."/>
            <person name="Schneider S."/>
            <person name="Fahnrich R."/>
            <person name="Lapidus A."/>
            <person name="Labuttii K."/>
            <person name="Copeland A."/>
            <person name="Glavina Del Rio T."/>
            <person name="Nolan M."/>
            <person name="Chen F."/>
            <person name="Lucas S."/>
            <person name="Tice H."/>
            <person name="Cheng J.F."/>
            <person name="Bruce D."/>
            <person name="Goodwin L."/>
            <person name="Pitluck S."/>
            <person name="Anderson I."/>
            <person name="Pati A."/>
            <person name="Ivanova N."/>
            <person name="Mavromatis K."/>
            <person name="Chen A."/>
            <person name="Palaniappan K."/>
            <person name="D'haeseleer P."/>
            <person name="Goker M."/>
            <person name="Bristow J."/>
            <person name="Eisen J.A."/>
            <person name="Markowitz V."/>
            <person name="Hugenholtz P."/>
            <person name="Kyrpides N.C."/>
            <person name="Klenk H.P."/>
            <person name="Chain P."/>
        </authorList>
    </citation>
    <scope>NUCLEOTIDE SEQUENCE [LARGE SCALE GENOMIC DNA]</scope>
    <source>
        <strain evidence="4">ATCC 700274 / DSM 11551 / JCM 10706 / KCTC 4070 / PR3</strain>
        <plasmid evidence="4">pHBOR01</plasmid>
    </source>
</reference>
<reference evidence="3 5" key="3">
    <citation type="journal article" date="2014" name="PLoS Genet.">
        <title>Phylogenetically driven sequencing of extremely halophilic archaea reveals strategies for static and dynamic osmo-response.</title>
        <authorList>
            <person name="Becker E.A."/>
            <person name="Seitzer P.M."/>
            <person name="Tritt A."/>
            <person name="Larsen D."/>
            <person name="Krusor M."/>
            <person name="Yao A.I."/>
            <person name="Wu D."/>
            <person name="Madern D."/>
            <person name="Eisen J.A."/>
            <person name="Darling A.E."/>
            <person name="Facciotti M.T."/>
        </authorList>
    </citation>
    <scope>NUCLEOTIDE SEQUENCE [LARGE SCALE GENOMIC DNA]</scope>
    <source>
        <strain evidence="3 5">DSM 11551</strain>
    </source>
</reference>
<keyword evidence="1" id="KW-0472">Membrane</keyword>
<dbReference type="Proteomes" id="UP000011585">
    <property type="component" value="Unassembled WGS sequence"/>
</dbReference>